<dbReference type="SUPFAM" id="SSF53383">
    <property type="entry name" value="PLP-dependent transferases"/>
    <property type="match status" value="1"/>
</dbReference>
<evidence type="ECO:0000256" key="4">
    <source>
        <dbReference type="ARBA" id="ARBA00023125"/>
    </source>
</evidence>
<dbReference type="InterPro" id="IPR051446">
    <property type="entry name" value="HTH_trans_reg/aminotransferase"/>
</dbReference>
<dbReference type="SMART" id="SM00345">
    <property type="entry name" value="HTH_GNTR"/>
    <property type="match status" value="1"/>
</dbReference>
<keyword evidence="5" id="KW-0804">Transcription</keyword>
<gene>
    <name evidence="7" type="ORF">GCM10017764_29600</name>
</gene>
<dbReference type="PROSITE" id="PS50949">
    <property type="entry name" value="HTH_GNTR"/>
    <property type="match status" value="1"/>
</dbReference>
<keyword evidence="8" id="KW-1185">Reference proteome</keyword>
<dbReference type="Pfam" id="PF00392">
    <property type="entry name" value="GntR"/>
    <property type="match status" value="1"/>
</dbReference>
<sequence>MLRPWDLQITINTTCEKAVYMQIADAIIHAIKIGKLSPGDALPGSRQLATKLLVNRNTVTMALDVLSAEGWLVAQPRKGMFVAHMLPTFKARKAIAKQRVEQPQLIKPHIFFDDGLPDTRIAPMDALGAAYRQIFSRKGRWQMMGYSDAAGEEEFRIGIAQMLNYNRGMHLHPDQVFITRGSQMATFLAAHCLLVPGDLVAVENPGYKAAWEAFEHAGATLLPIRVDEDGIVVEELKAMLAQKRRIKAIYVTPHHQFPTTVTLSLARRLELVELSNRYGFTIIEDDYDNEFHFGQRPIFPVSSSEQLENYVYIGTMSKIIAPALRIGYFAASPAIVAKAKALRRIIDVQGDNMMTQAVLQLIDEGYLKRHLRKATTHYRTKRDVFEELIKTYLSDKVTCKKPQGGLAFWLIPNTAQDLDLLEKKLLKKGVAIVSPKNFGVGDTAFGLRLGYASLDNAQLEQGIAIMAEMLLG</sequence>
<dbReference type="InterPro" id="IPR015421">
    <property type="entry name" value="PyrdxlP-dep_Trfase_major"/>
</dbReference>
<dbReference type="Gene3D" id="1.10.10.10">
    <property type="entry name" value="Winged helix-like DNA-binding domain superfamily/Winged helix DNA-binding domain"/>
    <property type="match status" value="1"/>
</dbReference>
<dbReference type="SUPFAM" id="SSF46785">
    <property type="entry name" value="Winged helix' DNA-binding domain"/>
    <property type="match status" value="1"/>
</dbReference>
<dbReference type="Gene3D" id="3.40.640.10">
    <property type="entry name" value="Type I PLP-dependent aspartate aminotransferase-like (Major domain)"/>
    <property type="match status" value="1"/>
</dbReference>
<dbReference type="InterPro" id="IPR036390">
    <property type="entry name" value="WH_DNA-bd_sf"/>
</dbReference>
<name>A0ABQ3I2P2_9SPHI</name>
<comment type="caution">
    <text evidence="7">The sequence shown here is derived from an EMBL/GenBank/DDBJ whole genome shotgun (WGS) entry which is preliminary data.</text>
</comment>
<dbReference type="Proteomes" id="UP000620550">
    <property type="component" value="Unassembled WGS sequence"/>
</dbReference>
<evidence type="ECO:0000256" key="1">
    <source>
        <dbReference type="ARBA" id="ARBA00005384"/>
    </source>
</evidence>
<feature type="domain" description="HTH gntR-type" evidence="6">
    <location>
        <begin position="17"/>
        <end position="85"/>
    </location>
</feature>
<dbReference type="CDD" id="cd07377">
    <property type="entry name" value="WHTH_GntR"/>
    <property type="match status" value="1"/>
</dbReference>
<organism evidence="7 8">
    <name type="scientific">Sphingobacterium griseoflavum</name>
    <dbReference type="NCBI Taxonomy" id="1474952"/>
    <lineage>
        <taxon>Bacteria</taxon>
        <taxon>Pseudomonadati</taxon>
        <taxon>Bacteroidota</taxon>
        <taxon>Sphingobacteriia</taxon>
        <taxon>Sphingobacteriales</taxon>
        <taxon>Sphingobacteriaceae</taxon>
        <taxon>Sphingobacterium</taxon>
    </lineage>
</organism>
<evidence type="ECO:0000256" key="2">
    <source>
        <dbReference type="ARBA" id="ARBA00022898"/>
    </source>
</evidence>
<dbReference type="PANTHER" id="PTHR46577">
    <property type="entry name" value="HTH-TYPE TRANSCRIPTIONAL REGULATORY PROTEIN GABR"/>
    <property type="match status" value="1"/>
</dbReference>
<evidence type="ECO:0000256" key="5">
    <source>
        <dbReference type="ARBA" id="ARBA00023163"/>
    </source>
</evidence>
<keyword evidence="2" id="KW-0663">Pyridoxal phosphate</keyword>
<dbReference type="InterPro" id="IPR004839">
    <property type="entry name" value="Aminotransferase_I/II_large"/>
</dbReference>
<evidence type="ECO:0000259" key="6">
    <source>
        <dbReference type="PROSITE" id="PS50949"/>
    </source>
</evidence>
<protein>
    <submittedName>
        <fullName evidence="7">GntR family transcriptional regulator</fullName>
    </submittedName>
</protein>
<dbReference type="EMBL" id="BNAF01000012">
    <property type="protein sequence ID" value="GHE44474.1"/>
    <property type="molecule type" value="Genomic_DNA"/>
</dbReference>
<dbReference type="InterPro" id="IPR000524">
    <property type="entry name" value="Tscrpt_reg_HTH_GntR"/>
</dbReference>
<dbReference type="PANTHER" id="PTHR46577:SF1">
    <property type="entry name" value="HTH-TYPE TRANSCRIPTIONAL REGULATORY PROTEIN GABR"/>
    <property type="match status" value="1"/>
</dbReference>
<evidence type="ECO:0000313" key="8">
    <source>
        <dbReference type="Proteomes" id="UP000620550"/>
    </source>
</evidence>
<evidence type="ECO:0000313" key="7">
    <source>
        <dbReference type="EMBL" id="GHE44474.1"/>
    </source>
</evidence>
<dbReference type="InterPro" id="IPR015424">
    <property type="entry name" value="PyrdxlP-dep_Trfase"/>
</dbReference>
<comment type="similarity">
    <text evidence="1">In the C-terminal section; belongs to the class-I pyridoxal-phosphate-dependent aminotransferase family.</text>
</comment>
<keyword evidence="4" id="KW-0238">DNA-binding</keyword>
<dbReference type="PRINTS" id="PR00035">
    <property type="entry name" value="HTHGNTR"/>
</dbReference>
<dbReference type="Pfam" id="PF00155">
    <property type="entry name" value="Aminotran_1_2"/>
    <property type="match status" value="1"/>
</dbReference>
<dbReference type="InterPro" id="IPR036388">
    <property type="entry name" value="WH-like_DNA-bd_sf"/>
</dbReference>
<keyword evidence="3" id="KW-0805">Transcription regulation</keyword>
<evidence type="ECO:0000256" key="3">
    <source>
        <dbReference type="ARBA" id="ARBA00023015"/>
    </source>
</evidence>
<dbReference type="CDD" id="cd00609">
    <property type="entry name" value="AAT_like"/>
    <property type="match status" value="1"/>
</dbReference>
<accession>A0ABQ3I2P2</accession>
<reference evidence="8" key="1">
    <citation type="journal article" date="2019" name="Int. J. Syst. Evol. Microbiol.">
        <title>The Global Catalogue of Microorganisms (GCM) 10K type strain sequencing project: providing services to taxonomists for standard genome sequencing and annotation.</title>
        <authorList>
            <consortium name="The Broad Institute Genomics Platform"/>
            <consortium name="The Broad Institute Genome Sequencing Center for Infectious Disease"/>
            <person name="Wu L."/>
            <person name="Ma J."/>
        </authorList>
    </citation>
    <scope>NUCLEOTIDE SEQUENCE [LARGE SCALE GENOMIC DNA]</scope>
    <source>
        <strain evidence="8">CGMCC 1.12966</strain>
    </source>
</reference>
<proteinExistence type="inferred from homology"/>